<dbReference type="Gene3D" id="1.10.10.1450">
    <property type="match status" value="1"/>
</dbReference>
<proteinExistence type="evidence at transcript level"/>
<dbReference type="Pfam" id="PF17906">
    <property type="entry name" value="HTH_48"/>
    <property type="match status" value="1"/>
</dbReference>
<reference evidence="3" key="1">
    <citation type="journal article" date="2015" name="J. Med. Entomol.">
        <title>A Deep Insight Into the Sialotranscriptome of the Chagas Disease Vector, Panstrongylus megistus (Hemiptera: Heteroptera).</title>
        <authorList>
            <person name="Ribeiro J.M."/>
            <person name="Schwarz A."/>
            <person name="Francischetti I.M."/>
        </authorList>
    </citation>
    <scope>NUCLEOTIDE SEQUENCE</scope>
    <source>
        <tissue evidence="3">Salivary glands</tissue>
    </source>
</reference>
<dbReference type="Gene3D" id="3.30.420.10">
    <property type="entry name" value="Ribonuclease H-like superfamily/Ribonuclease H"/>
    <property type="match status" value="1"/>
</dbReference>
<feature type="signal peptide" evidence="1">
    <location>
        <begin position="1"/>
        <end position="19"/>
    </location>
</feature>
<sequence length="358" mass="41501">CFVLITFFMMASLSEQRAALKFCFLLGKNAAESVLMLKTAYKDDAMGKTQVYEWFTRFKNGDMSIDDKPRSGRPSTARIDENVEKIRELVLTDRRQTIDQLSESSGLSWSSVQRILTEDLGMKRVAAKFVPRVLTDNQKEHRVETCRALKQQLETDPDFLSKVITGDESWCYGYDPETKQQSSQWKTSSSPRPKKCRQVKSNIKTMLICFFDAKGVVHSEFVPPGQTVNQTFYLEVLKRLRNSVRQKRPDLWQTGDWFFHHDNAPAHTAISVTQFLAKNGMVPLPHAPYSPDLAPCDFFLFPRMKKGMKGHRFDNIEEVKKKTKKELSAISKDDYKKSFEQWKHRWDKCISCNGEYFE</sequence>
<evidence type="ECO:0000313" key="3">
    <source>
        <dbReference type="EMBL" id="JAC86966.1"/>
    </source>
</evidence>
<dbReference type="InterPro" id="IPR001888">
    <property type="entry name" value="Transposase_1"/>
</dbReference>
<dbReference type="PANTHER" id="PTHR46060:SF1">
    <property type="entry name" value="MARINER MOS1 TRANSPOSASE-LIKE PROTEIN"/>
    <property type="match status" value="1"/>
</dbReference>
<feature type="non-terminal residue" evidence="3">
    <location>
        <position position="358"/>
    </location>
</feature>
<feature type="domain" description="Mos1 transposase HTH" evidence="2">
    <location>
        <begin position="17"/>
        <end position="62"/>
    </location>
</feature>
<dbReference type="InterPro" id="IPR052709">
    <property type="entry name" value="Transposase-MT_Hybrid"/>
</dbReference>
<evidence type="ECO:0000256" key="1">
    <source>
        <dbReference type="SAM" id="SignalP"/>
    </source>
</evidence>
<evidence type="ECO:0000259" key="2">
    <source>
        <dbReference type="Pfam" id="PF17906"/>
    </source>
</evidence>
<dbReference type="GO" id="GO:0003676">
    <property type="term" value="F:nucleic acid binding"/>
    <property type="evidence" value="ECO:0007669"/>
    <property type="project" value="InterPro"/>
</dbReference>
<dbReference type="EMBL" id="GBGD01001923">
    <property type="protein sequence ID" value="JAC86966.1"/>
    <property type="molecule type" value="mRNA"/>
</dbReference>
<dbReference type="InterPro" id="IPR041426">
    <property type="entry name" value="Mos1_HTH"/>
</dbReference>
<keyword evidence="1" id="KW-0732">Signal</keyword>
<dbReference type="InterPro" id="IPR036397">
    <property type="entry name" value="RNaseH_sf"/>
</dbReference>
<feature type="non-terminal residue" evidence="3">
    <location>
        <position position="1"/>
    </location>
</feature>
<dbReference type="Pfam" id="PF01359">
    <property type="entry name" value="Transposase_1"/>
    <property type="match status" value="1"/>
</dbReference>
<dbReference type="PANTHER" id="PTHR46060">
    <property type="entry name" value="MARINER MOS1 TRANSPOSASE-LIKE PROTEIN"/>
    <property type="match status" value="1"/>
</dbReference>
<organism evidence="3">
    <name type="scientific">Panstrongylus megistus</name>
    <dbReference type="NCBI Taxonomy" id="65343"/>
    <lineage>
        <taxon>Eukaryota</taxon>
        <taxon>Metazoa</taxon>
        <taxon>Ecdysozoa</taxon>
        <taxon>Arthropoda</taxon>
        <taxon>Hexapoda</taxon>
        <taxon>Insecta</taxon>
        <taxon>Pterygota</taxon>
        <taxon>Neoptera</taxon>
        <taxon>Paraneoptera</taxon>
        <taxon>Hemiptera</taxon>
        <taxon>Heteroptera</taxon>
        <taxon>Panheteroptera</taxon>
        <taxon>Cimicomorpha</taxon>
        <taxon>Reduviidae</taxon>
        <taxon>Triatominae</taxon>
        <taxon>Panstrongylus</taxon>
    </lineage>
</organism>
<accession>A0A069DT95</accession>
<protein>
    <submittedName>
        <fullName evidence="3">Putative transposase</fullName>
    </submittedName>
</protein>
<dbReference type="AlphaFoldDB" id="A0A069DT95"/>
<name>A0A069DT95_9HEMI</name>
<feature type="chain" id="PRO_5001660456" evidence="1">
    <location>
        <begin position="20"/>
        <end position="358"/>
    </location>
</feature>